<dbReference type="Proteomes" id="UP000287166">
    <property type="component" value="Unassembled WGS sequence"/>
</dbReference>
<dbReference type="SUPFAM" id="SSF48208">
    <property type="entry name" value="Six-hairpin glycosidases"/>
    <property type="match status" value="1"/>
</dbReference>
<sequence length="384" mass="39488">MRVLAHAVPFFAAACAAAQSLTGAQLDAVIAVLETKAQQTWELGTECEALTEYYAPSYSIFSAASIPPASPPPSALSPVFSIANSVVASRGTTPGPQPLVYVQGGAAGDPASLGVAVLLANLTGRGALDGLDYAGAALDQLAYLLGSVPRTPDGAISHRVEQVQLWSDSVYMVPPFLAYYGATARNATLLIEAYTQIKLYRQYLFDPAASLWRHIVLGSGTDAGHWSTGNAWAAAGIVRVLGTIQHSPFAGALQAEAADLAAWAREIHAGMYARQRASGLFGNYADDPGAFEDAAGAALLASTVYRLAVLSGAGAAEVAGAERARGALAAAAHFTGGGALTPVVDPYDWARAADAGQVSPEGQAFVVEMQAAWRDWVGAGSPGA</sequence>
<evidence type="ECO:0000313" key="3">
    <source>
        <dbReference type="EMBL" id="GBE85567.1"/>
    </source>
</evidence>
<dbReference type="GeneID" id="38782484"/>
<dbReference type="EMBL" id="BFAD01000008">
    <property type="protein sequence ID" value="GBE85567.1"/>
    <property type="molecule type" value="Genomic_DNA"/>
</dbReference>
<evidence type="ECO:0008006" key="5">
    <source>
        <dbReference type="Google" id="ProtNLM"/>
    </source>
</evidence>
<dbReference type="Pfam" id="PF07470">
    <property type="entry name" value="Glyco_hydro_88"/>
    <property type="match status" value="1"/>
</dbReference>
<keyword evidence="4" id="KW-1185">Reference proteome</keyword>
<proteinExistence type="predicted"/>
<evidence type="ECO:0000256" key="1">
    <source>
        <dbReference type="ARBA" id="ARBA00022801"/>
    </source>
</evidence>
<organism evidence="3 4">
    <name type="scientific">Sparassis crispa</name>
    <dbReference type="NCBI Taxonomy" id="139825"/>
    <lineage>
        <taxon>Eukaryota</taxon>
        <taxon>Fungi</taxon>
        <taxon>Dikarya</taxon>
        <taxon>Basidiomycota</taxon>
        <taxon>Agaricomycotina</taxon>
        <taxon>Agaricomycetes</taxon>
        <taxon>Polyporales</taxon>
        <taxon>Sparassidaceae</taxon>
        <taxon>Sparassis</taxon>
    </lineage>
</organism>
<keyword evidence="1" id="KW-0378">Hydrolase</keyword>
<dbReference type="OrthoDB" id="4138492at2759"/>
<dbReference type="STRING" id="139825.A0A401GTM7"/>
<gene>
    <name evidence="3" type="ORF">SCP_0800840</name>
</gene>
<dbReference type="InterPro" id="IPR008928">
    <property type="entry name" value="6-hairpin_glycosidase_sf"/>
</dbReference>
<dbReference type="Gene3D" id="1.50.10.10">
    <property type="match status" value="1"/>
</dbReference>
<evidence type="ECO:0000313" key="4">
    <source>
        <dbReference type="Proteomes" id="UP000287166"/>
    </source>
</evidence>
<dbReference type="AlphaFoldDB" id="A0A401GTM7"/>
<reference evidence="3 4" key="1">
    <citation type="journal article" date="2018" name="Sci. Rep.">
        <title>Genome sequence of the cauliflower mushroom Sparassis crispa (Hanabiratake) and its association with beneficial usage.</title>
        <authorList>
            <person name="Kiyama R."/>
            <person name="Furutani Y."/>
            <person name="Kawaguchi K."/>
            <person name="Nakanishi T."/>
        </authorList>
    </citation>
    <scope>NUCLEOTIDE SEQUENCE [LARGE SCALE GENOMIC DNA]</scope>
</reference>
<evidence type="ECO:0000256" key="2">
    <source>
        <dbReference type="SAM" id="SignalP"/>
    </source>
</evidence>
<dbReference type="PANTHER" id="PTHR41814:SF1">
    <property type="entry name" value="CELLULASE"/>
    <property type="match status" value="1"/>
</dbReference>
<dbReference type="PANTHER" id="PTHR41814">
    <property type="entry name" value="EXPRESSED PROTEIN"/>
    <property type="match status" value="1"/>
</dbReference>
<feature type="signal peptide" evidence="2">
    <location>
        <begin position="1"/>
        <end position="18"/>
    </location>
</feature>
<comment type="caution">
    <text evidence="3">The sequence shown here is derived from an EMBL/GenBank/DDBJ whole genome shotgun (WGS) entry which is preliminary data.</text>
</comment>
<dbReference type="GO" id="GO:0005975">
    <property type="term" value="P:carbohydrate metabolic process"/>
    <property type="evidence" value="ECO:0007669"/>
    <property type="project" value="InterPro"/>
</dbReference>
<dbReference type="PROSITE" id="PS51257">
    <property type="entry name" value="PROKAR_LIPOPROTEIN"/>
    <property type="match status" value="1"/>
</dbReference>
<dbReference type="GO" id="GO:0016787">
    <property type="term" value="F:hydrolase activity"/>
    <property type="evidence" value="ECO:0007669"/>
    <property type="project" value="UniProtKB-KW"/>
</dbReference>
<keyword evidence="2" id="KW-0732">Signal</keyword>
<protein>
    <recommendedName>
        <fullName evidence="5">Six-hairpin glycosidase</fullName>
    </recommendedName>
</protein>
<dbReference type="InterPro" id="IPR012341">
    <property type="entry name" value="6hp_glycosidase-like_sf"/>
</dbReference>
<name>A0A401GTM7_9APHY</name>
<dbReference type="InterPro" id="IPR010905">
    <property type="entry name" value="Glyco_hydro_88"/>
</dbReference>
<dbReference type="RefSeq" id="XP_027616480.1">
    <property type="nucleotide sequence ID" value="XM_027760679.1"/>
</dbReference>
<dbReference type="InParanoid" id="A0A401GTM7"/>
<feature type="chain" id="PRO_5019045644" description="Six-hairpin glycosidase" evidence="2">
    <location>
        <begin position="19"/>
        <end position="384"/>
    </location>
</feature>
<accession>A0A401GTM7</accession>